<proteinExistence type="predicted"/>
<evidence type="ECO:0008006" key="3">
    <source>
        <dbReference type="Google" id="ProtNLM"/>
    </source>
</evidence>
<dbReference type="HOGENOM" id="CLU_3059182_0_0_12"/>
<dbReference type="EMBL" id="CP003490">
    <property type="protein sequence ID" value="AFR71317.1"/>
    <property type="molecule type" value="Genomic_DNA"/>
</dbReference>
<evidence type="ECO:0000313" key="1">
    <source>
        <dbReference type="EMBL" id="AFR71317.1"/>
    </source>
</evidence>
<reference evidence="1 2" key="1">
    <citation type="journal article" date="2012" name="BMC Genomics">
        <title>Comparative genomics of Brachyspira pilosicoli strains: genome rearrangements, reductions and correlation of genetic compliment with phenotypic diversity.</title>
        <authorList>
            <person name="Mappley L.J."/>
            <person name="Black M.L."/>
            <person name="Abuoun M."/>
            <person name="Darby A.C."/>
            <person name="Woodward M.J."/>
            <person name="Parkhill J."/>
            <person name="Turner A.K."/>
            <person name="Bellgard M.I."/>
            <person name="La T."/>
            <person name="Phillips N.D."/>
            <person name="La Ragione R.M."/>
            <person name="Hampson D.J."/>
        </authorList>
    </citation>
    <scope>NUCLEOTIDE SEQUENCE [LARGE SCALE GENOMIC DNA]</scope>
    <source>
        <strain evidence="1">B2904</strain>
    </source>
</reference>
<accession>J9TZS5</accession>
<dbReference type="Proteomes" id="UP000007346">
    <property type="component" value="Chromosome"/>
</dbReference>
<evidence type="ECO:0000313" key="2">
    <source>
        <dbReference type="Proteomes" id="UP000007346"/>
    </source>
</evidence>
<sequence>MICYICNNKFDDLPETTITIEGENKEKKLNICEDCILGIVQSGLTKKIIFDEE</sequence>
<gene>
    <name evidence="1" type="ORF">B2904_orf1988</name>
</gene>
<dbReference type="PATRIC" id="fig|1133568.3.peg.1987"/>
<name>J9TZS5_BRAPL</name>
<organism evidence="1 2">
    <name type="scientific">Brachyspira pilosicoli B2904</name>
    <dbReference type="NCBI Taxonomy" id="1133568"/>
    <lineage>
        <taxon>Bacteria</taxon>
        <taxon>Pseudomonadati</taxon>
        <taxon>Spirochaetota</taxon>
        <taxon>Spirochaetia</taxon>
        <taxon>Brachyspirales</taxon>
        <taxon>Brachyspiraceae</taxon>
        <taxon>Brachyspira</taxon>
    </lineage>
</organism>
<dbReference type="RefSeq" id="WP_014936457.1">
    <property type="nucleotide sequence ID" value="NC_018607.1"/>
</dbReference>
<dbReference type="AlphaFoldDB" id="J9TZS5"/>
<dbReference type="KEGG" id="bpj:B2904_orf1988"/>
<protein>
    <recommendedName>
        <fullName evidence="3">ClpX-type ZB domain-containing protein</fullName>
    </recommendedName>
</protein>